<evidence type="ECO:0000313" key="1">
    <source>
        <dbReference type="EMBL" id="KYN29411.1"/>
    </source>
</evidence>
<accession>A0A151JQS2</accession>
<dbReference type="Proteomes" id="UP000078492">
    <property type="component" value="Unassembled WGS sequence"/>
</dbReference>
<reference evidence="1 2" key="1">
    <citation type="submission" date="2015-09" db="EMBL/GenBank/DDBJ databases">
        <title>Trachymyrmex cornetzi WGS genome.</title>
        <authorList>
            <person name="Nygaard S."/>
            <person name="Hu H."/>
            <person name="Boomsma J."/>
            <person name="Zhang G."/>
        </authorList>
    </citation>
    <scope>NUCLEOTIDE SEQUENCE [LARGE SCALE GENOMIC DNA]</scope>
    <source>
        <strain evidence="1">Tcor2-1</strain>
        <tissue evidence="1">Whole body</tissue>
    </source>
</reference>
<proteinExistence type="predicted"/>
<dbReference type="PANTHER" id="PTHR37159">
    <property type="entry name" value="GH11867P"/>
    <property type="match status" value="1"/>
</dbReference>
<evidence type="ECO:0000313" key="2">
    <source>
        <dbReference type="Proteomes" id="UP000078492"/>
    </source>
</evidence>
<sequence>VFNSMFMNIGNSISMKNSSECRYVMMLKSIFDRELFPNDFDTWTVQKQCVWINENIATFFPNVPKSLLDLIPASFRQGNYSRSLMEIPEWLDVDKYRRGQKFVRENYTSLLISKILGIMHVYSFEEALRPIIISKRSHTPYLGFKRYSSTIQRFFNWYNGEPWIEGTPAYKDMQFARRMHLMIQEKMHKLDNVQINNESKIAELWCPDRKFFLKDFTAACPLEQHGQRPYIIIDKSPYKPKGMNNADMAGIQCSFISLILLCPEKIGVHNATNEDMEAFCHMWRCYGHYLGMENEHNFCRGSLDEIKQRTRDLYQYWIVPNFKDVTPEWEHMTRCLVEPLNYYPWIYMPYKVMALLAMDTLNISMTHLYTSMNYAEWITYKSWRFLLCYVLKFSIFRAVINKMIRKIFDQAINFSPEKEAKLQEKSKKQLSHFSIIKNETRLH</sequence>
<organism evidence="1 2">
    <name type="scientific">Trachymyrmex cornetzi</name>
    <dbReference type="NCBI Taxonomy" id="471704"/>
    <lineage>
        <taxon>Eukaryota</taxon>
        <taxon>Metazoa</taxon>
        <taxon>Ecdysozoa</taxon>
        <taxon>Arthropoda</taxon>
        <taxon>Hexapoda</taxon>
        <taxon>Insecta</taxon>
        <taxon>Pterygota</taxon>
        <taxon>Neoptera</taxon>
        <taxon>Endopterygota</taxon>
        <taxon>Hymenoptera</taxon>
        <taxon>Apocrita</taxon>
        <taxon>Aculeata</taxon>
        <taxon>Formicoidea</taxon>
        <taxon>Formicidae</taxon>
        <taxon>Myrmicinae</taxon>
        <taxon>Trachymyrmex</taxon>
    </lineage>
</organism>
<dbReference type="AlphaFoldDB" id="A0A151JQS2"/>
<dbReference type="PANTHER" id="PTHR37159:SF1">
    <property type="entry name" value="GH11867P"/>
    <property type="match status" value="1"/>
</dbReference>
<protein>
    <submittedName>
        <fullName evidence="1">Uncharacterized protein</fullName>
    </submittedName>
</protein>
<dbReference type="EMBL" id="KQ978655">
    <property type="protein sequence ID" value="KYN29411.1"/>
    <property type="molecule type" value="Genomic_DNA"/>
</dbReference>
<feature type="non-terminal residue" evidence="1">
    <location>
        <position position="1"/>
    </location>
</feature>
<name>A0A151JQS2_9HYME</name>
<gene>
    <name evidence="1" type="ORF">ALC57_01144</name>
</gene>
<keyword evidence="2" id="KW-1185">Reference proteome</keyword>
<dbReference type="STRING" id="471704.A0A151JQS2"/>